<proteinExistence type="inferred from homology"/>
<accession>F4PHW6</accession>
<dbReference type="Pfam" id="PF02150">
    <property type="entry name" value="Zn_ribbon_RPB9"/>
    <property type="match status" value="1"/>
</dbReference>
<dbReference type="GO" id="GO:0003899">
    <property type="term" value="F:DNA-directed RNA polymerase activity"/>
    <property type="evidence" value="ECO:0007669"/>
    <property type="project" value="InterPro"/>
</dbReference>
<keyword evidence="4" id="KW-0862">Zinc</keyword>
<dbReference type="InterPro" id="IPR012164">
    <property type="entry name" value="Rpa12/Rpb9/Rpc10/TFS"/>
</dbReference>
<organism evidence="8 9">
    <name type="scientific">Cavenderia fasciculata</name>
    <name type="common">Slime mold</name>
    <name type="synonym">Dictyostelium fasciculatum</name>
    <dbReference type="NCBI Taxonomy" id="261658"/>
    <lineage>
        <taxon>Eukaryota</taxon>
        <taxon>Amoebozoa</taxon>
        <taxon>Evosea</taxon>
        <taxon>Eumycetozoa</taxon>
        <taxon>Dictyostelia</taxon>
        <taxon>Acytosteliales</taxon>
        <taxon>Cavenderiaceae</taxon>
        <taxon>Cavenderia</taxon>
    </lineage>
</organism>
<dbReference type="PANTHER" id="PTHR11239:SF1">
    <property type="entry name" value="DNA-DIRECTED RNA POLYMERASE II SUBUNIT RPB9"/>
    <property type="match status" value="1"/>
</dbReference>
<dbReference type="Proteomes" id="UP000007797">
    <property type="component" value="Unassembled WGS sequence"/>
</dbReference>
<dbReference type="GO" id="GO:0005665">
    <property type="term" value="C:RNA polymerase II, core complex"/>
    <property type="evidence" value="ECO:0007669"/>
    <property type="project" value="TreeGrafter"/>
</dbReference>
<gene>
    <name evidence="8" type="primary">rpb9</name>
    <name evidence="8" type="ORF">DFA_03549</name>
</gene>
<evidence type="ECO:0000256" key="5">
    <source>
        <dbReference type="ARBA" id="ARBA00023163"/>
    </source>
</evidence>
<reference evidence="9" key="1">
    <citation type="journal article" date="2011" name="Genome Res.">
        <title>Phylogeny-wide analysis of social amoeba genomes highlights ancient origins for complex intercellular communication.</title>
        <authorList>
            <person name="Heidel A.J."/>
            <person name="Lawal H.M."/>
            <person name="Felder M."/>
            <person name="Schilde C."/>
            <person name="Helps N.R."/>
            <person name="Tunggal B."/>
            <person name="Rivero F."/>
            <person name="John U."/>
            <person name="Schleicher M."/>
            <person name="Eichinger L."/>
            <person name="Platzer M."/>
            <person name="Noegel A.A."/>
            <person name="Schaap P."/>
            <person name="Gloeckner G."/>
        </authorList>
    </citation>
    <scope>NUCLEOTIDE SEQUENCE [LARGE SCALE GENOMIC DNA]</scope>
    <source>
        <strain evidence="9">SH3</strain>
    </source>
</reference>
<dbReference type="GeneID" id="14877006"/>
<dbReference type="KEGG" id="dfa:DFA_03549"/>
<dbReference type="RefSeq" id="XP_004363151.1">
    <property type="nucleotide sequence ID" value="XM_004363094.1"/>
</dbReference>
<dbReference type="InterPro" id="IPR019761">
    <property type="entry name" value="DNA-dir_RNA_pol-M_15_CS"/>
</dbReference>
<keyword evidence="3" id="KW-0479">Metal-binding</keyword>
<keyword evidence="9" id="KW-1185">Reference proteome</keyword>
<dbReference type="AlphaFoldDB" id="F4PHW6"/>
<evidence type="ECO:0000313" key="8">
    <source>
        <dbReference type="EMBL" id="EGG25300.1"/>
    </source>
</evidence>
<dbReference type="SUPFAM" id="SSF57783">
    <property type="entry name" value="Zinc beta-ribbon"/>
    <property type="match status" value="2"/>
</dbReference>
<dbReference type="Gene3D" id="2.20.25.10">
    <property type="match status" value="2"/>
</dbReference>
<dbReference type="SMART" id="SM00661">
    <property type="entry name" value="RPOL9"/>
    <property type="match status" value="1"/>
</dbReference>
<evidence type="ECO:0000256" key="2">
    <source>
        <dbReference type="ARBA" id="ARBA00022478"/>
    </source>
</evidence>
<comment type="similarity">
    <text evidence="1">Belongs to the archaeal RpoM/eukaryotic RPA12/RPB9/RPC11 RNA polymerase family.</text>
</comment>
<dbReference type="OrthoDB" id="282270at2759"/>
<evidence type="ECO:0000256" key="1">
    <source>
        <dbReference type="ARBA" id="ARBA00008925"/>
    </source>
</evidence>
<evidence type="ECO:0000256" key="4">
    <source>
        <dbReference type="ARBA" id="ARBA00022833"/>
    </source>
</evidence>
<evidence type="ECO:0000259" key="7">
    <source>
        <dbReference type="SMART" id="SM00661"/>
    </source>
</evidence>
<keyword evidence="6" id="KW-0539">Nucleus</keyword>
<dbReference type="EMBL" id="GL883006">
    <property type="protein sequence ID" value="EGG25300.1"/>
    <property type="molecule type" value="Genomic_DNA"/>
</dbReference>
<dbReference type="GO" id="GO:0046872">
    <property type="term" value="F:metal ion binding"/>
    <property type="evidence" value="ECO:0007669"/>
    <property type="project" value="UniProtKB-KW"/>
</dbReference>
<dbReference type="OMA" id="EVADNSC"/>
<dbReference type="GO" id="GO:0001193">
    <property type="term" value="P:maintenance of transcriptional fidelity during transcription elongation by RNA polymerase II"/>
    <property type="evidence" value="ECO:0007669"/>
    <property type="project" value="TreeGrafter"/>
</dbReference>
<dbReference type="InterPro" id="IPR001529">
    <property type="entry name" value="Zn_ribbon_RPB9"/>
</dbReference>
<evidence type="ECO:0000256" key="3">
    <source>
        <dbReference type="ARBA" id="ARBA00022723"/>
    </source>
</evidence>
<keyword evidence="2" id="KW-0240">DNA-directed RNA polymerase</keyword>
<sequence length="108" mass="12356">MNFCGECNNMLYPQADKINKTLLLVCKICDHQEEASNSCVYRNEIKHSTDERTQVLHDISLDPTLPRTKGAKCHACDGREAIFFQSMGTKSDKMTLYFIDKTDRSYPS</sequence>
<protein>
    <submittedName>
        <fullName evidence="8">RNA polymerase II core subunit</fullName>
    </submittedName>
</protein>
<dbReference type="PROSITE" id="PS01030">
    <property type="entry name" value="RNA_POL_M_15KD"/>
    <property type="match status" value="1"/>
</dbReference>
<feature type="domain" description="DNA-directed RNA polymerase II subunit RPB9-like zinc ribbon" evidence="7">
    <location>
        <begin position="2"/>
        <end position="55"/>
    </location>
</feature>
<dbReference type="GO" id="GO:0006283">
    <property type="term" value="P:transcription-coupled nucleotide-excision repair"/>
    <property type="evidence" value="ECO:0007669"/>
    <property type="project" value="TreeGrafter"/>
</dbReference>
<evidence type="ECO:0000313" key="9">
    <source>
        <dbReference type="Proteomes" id="UP000007797"/>
    </source>
</evidence>
<evidence type="ECO:0000256" key="6">
    <source>
        <dbReference type="ARBA" id="ARBA00023242"/>
    </source>
</evidence>
<dbReference type="STRING" id="1054147.F4PHW6"/>
<name>F4PHW6_CACFS</name>
<dbReference type="GO" id="GO:0006367">
    <property type="term" value="P:transcription initiation at RNA polymerase II promoter"/>
    <property type="evidence" value="ECO:0007669"/>
    <property type="project" value="TreeGrafter"/>
</dbReference>
<dbReference type="PANTHER" id="PTHR11239">
    <property type="entry name" value="DNA-DIRECTED RNA POLYMERASE"/>
    <property type="match status" value="1"/>
</dbReference>
<keyword evidence="5" id="KW-0804">Transcription</keyword>